<accession>M7ZB72</accession>
<dbReference type="AlphaFoldDB" id="M7ZB72"/>
<gene>
    <name evidence="1" type="ORF">TRIUR3_26916</name>
</gene>
<organism evidence="1">
    <name type="scientific">Triticum urartu</name>
    <name type="common">Red wild einkorn</name>
    <name type="synonym">Crithodium urartu</name>
    <dbReference type="NCBI Taxonomy" id="4572"/>
    <lineage>
        <taxon>Eukaryota</taxon>
        <taxon>Viridiplantae</taxon>
        <taxon>Streptophyta</taxon>
        <taxon>Embryophyta</taxon>
        <taxon>Tracheophyta</taxon>
        <taxon>Spermatophyta</taxon>
        <taxon>Magnoliopsida</taxon>
        <taxon>Liliopsida</taxon>
        <taxon>Poales</taxon>
        <taxon>Poaceae</taxon>
        <taxon>BOP clade</taxon>
        <taxon>Pooideae</taxon>
        <taxon>Triticodae</taxon>
        <taxon>Triticeae</taxon>
        <taxon>Triticinae</taxon>
        <taxon>Triticum</taxon>
    </lineage>
</organism>
<proteinExistence type="predicted"/>
<dbReference type="PANTHER" id="PTHR35161:SF1">
    <property type="entry name" value="OS02G0138300 PROTEIN"/>
    <property type="match status" value="1"/>
</dbReference>
<reference evidence="1" key="1">
    <citation type="journal article" date="2013" name="Nature">
        <title>Draft genome of the wheat A-genome progenitor Triticum urartu.</title>
        <authorList>
            <person name="Ling H.Q."/>
            <person name="Zhao S."/>
            <person name="Liu D."/>
            <person name="Wang J."/>
            <person name="Sun H."/>
            <person name="Zhang C."/>
            <person name="Fan H."/>
            <person name="Li D."/>
            <person name="Dong L."/>
            <person name="Tao Y."/>
            <person name="Gao C."/>
            <person name="Wu H."/>
            <person name="Li Y."/>
            <person name="Cui Y."/>
            <person name="Guo X."/>
            <person name="Zheng S."/>
            <person name="Wang B."/>
            <person name="Yu K."/>
            <person name="Liang Q."/>
            <person name="Yang W."/>
            <person name="Lou X."/>
            <person name="Chen J."/>
            <person name="Feng M."/>
            <person name="Jian J."/>
            <person name="Zhang X."/>
            <person name="Luo G."/>
            <person name="Jiang Y."/>
            <person name="Liu J."/>
            <person name="Wang Z."/>
            <person name="Sha Y."/>
            <person name="Zhang B."/>
            <person name="Wu H."/>
            <person name="Tang D."/>
            <person name="Shen Q."/>
            <person name="Xue P."/>
            <person name="Zou S."/>
            <person name="Wang X."/>
            <person name="Liu X."/>
            <person name="Wang F."/>
            <person name="Yang Y."/>
            <person name="An X."/>
            <person name="Dong Z."/>
            <person name="Zhang K."/>
            <person name="Zhang X."/>
            <person name="Luo M.C."/>
            <person name="Dvorak J."/>
            <person name="Tong Y."/>
            <person name="Wang J."/>
            <person name="Yang H."/>
            <person name="Li Z."/>
            <person name="Wang D."/>
            <person name="Zhang A."/>
            <person name="Wang J."/>
        </authorList>
    </citation>
    <scope>NUCLEOTIDE SEQUENCE</scope>
</reference>
<dbReference type="EMBL" id="KD108729">
    <property type="protein sequence ID" value="EMS60453.1"/>
    <property type="molecule type" value="Genomic_DNA"/>
</dbReference>
<sequence length="479" mass="53533">MGDTAAVTNSSLGCYCGGGPRDAVVVVEEEAKVEEEVVESAPMVLGIMAAEVVDILSMEEVSSLWTCIPAIITVFTALASSSRGHRQPPWWRDLVGKTQNSNGRRSNDASAAAVGEHDAVGRHEYEVQAETEEKRMVEPLMGEVTFFNYQVILRFQDVLYLPIVGSLCRMANKGNPGAKRKKKQEAGGQKNQEAGGEKKQGAGGKKKPTLHCLALEEERGCKKFNEYMQELANKSPGKDICVVEPSRGDTQTPGEALLIEEAQTAILRVIHLYMDEIEEGWCFSTVSESNTVVTNQDIPKILKDNRVRATAETVTKCVTGLAEMLKRVVMDSSPSYRQDPNINKELRHLLGLIRRYKFRACTFLIKYHAATVPLINRLILFIMIYDHTVEILRRTDPKAYNTVMTSLDCPANWDNLVRSNNFLLMYYDWFDLARAQYQRFPEVMVSMQTSLHSLGELQALGTQYLFPAKIKVTPKGPES</sequence>
<protein>
    <submittedName>
        <fullName evidence="1">Uncharacterized protein</fullName>
    </submittedName>
</protein>
<evidence type="ECO:0000313" key="1">
    <source>
        <dbReference type="EMBL" id="EMS60453.1"/>
    </source>
</evidence>
<dbReference type="PANTHER" id="PTHR35161">
    <property type="entry name" value="OS02G0303100 PROTEIN"/>
    <property type="match status" value="1"/>
</dbReference>
<name>M7ZB72_TRIUA</name>
<dbReference type="OMA" id="NEYMQEL"/>